<dbReference type="PANTHER" id="PTHR47099">
    <property type="entry name" value="METHYLCOBAMIDE:COM METHYLTRANSFERASE MTBA"/>
    <property type="match status" value="1"/>
</dbReference>
<comment type="caution">
    <text evidence="2">The sequence shown here is derived from an EMBL/GenBank/DDBJ whole genome shotgun (WGS) entry which is preliminary data.</text>
</comment>
<feature type="domain" description="Uroporphyrinogen decarboxylase (URO-D)" evidence="1">
    <location>
        <begin position="41"/>
        <end position="361"/>
    </location>
</feature>
<dbReference type="InterPro" id="IPR000257">
    <property type="entry name" value="Uroporphyrinogen_deCOase"/>
</dbReference>
<dbReference type="SUPFAM" id="SSF51726">
    <property type="entry name" value="UROD/MetE-like"/>
    <property type="match status" value="1"/>
</dbReference>
<protein>
    <recommendedName>
        <fullName evidence="1">Uroporphyrinogen decarboxylase (URO-D) domain-containing protein</fullName>
    </recommendedName>
</protein>
<gene>
    <name evidence="2" type="ORF">COY51_04570</name>
</gene>
<sequence length="372" mass="41798">MDCWWTGKYAFLDLKTRESGGRVAYRGVLEDIRKCINLGIPERVPVFALGELFNVRMAGITYREYTDNVSKMAKCEVDAVKKFDYDWVYLNPDDYIEFEPLGIKTKGEENIPLAAYEYLPASIDRIKNLKFPNPQKDGRMPAFLEAVSRIKKELGDSVCVTGRVAAPFTSVSLLFGVEKALTLPYENNELLLKSMDFLLELAVEWAKAQIRAGADAIWVGDCIACSGFVSSKHYNEFALSGALKINEILKKESFVFYHAGESSLQHLELMADSHPDVLSIGGKIDIGIAKETVGKRVCLMGNIRGMEVVQREVPENVEKETIRIMETGKKNGGYIFNSEEGIPCETPEENMRIMMQAAKKHSQYNQEEKSAT</sequence>
<dbReference type="InterPro" id="IPR052024">
    <property type="entry name" value="Methanogen_methyltrans"/>
</dbReference>
<dbReference type="Pfam" id="PF01208">
    <property type="entry name" value="URO-D"/>
    <property type="match status" value="1"/>
</dbReference>
<dbReference type="GO" id="GO:0004853">
    <property type="term" value="F:uroporphyrinogen decarboxylase activity"/>
    <property type="evidence" value="ECO:0007669"/>
    <property type="project" value="InterPro"/>
</dbReference>
<dbReference type="Proteomes" id="UP000234145">
    <property type="component" value="Unassembled WGS sequence"/>
</dbReference>
<evidence type="ECO:0000259" key="1">
    <source>
        <dbReference type="Pfam" id="PF01208"/>
    </source>
</evidence>
<dbReference type="EMBL" id="PFMS01000075">
    <property type="protein sequence ID" value="PIZ15709.1"/>
    <property type="molecule type" value="Genomic_DNA"/>
</dbReference>
<dbReference type="AlphaFoldDB" id="A0A2H9PAW1"/>
<dbReference type="CDD" id="cd03465">
    <property type="entry name" value="URO-D_like"/>
    <property type="match status" value="1"/>
</dbReference>
<dbReference type="InterPro" id="IPR038071">
    <property type="entry name" value="UROD/MetE-like_sf"/>
</dbReference>
<evidence type="ECO:0000313" key="2">
    <source>
        <dbReference type="EMBL" id="PIZ15709.1"/>
    </source>
</evidence>
<evidence type="ECO:0000313" key="3">
    <source>
        <dbReference type="Proteomes" id="UP000234145"/>
    </source>
</evidence>
<dbReference type="Gene3D" id="3.20.20.210">
    <property type="match status" value="1"/>
</dbReference>
<proteinExistence type="predicted"/>
<name>A0A2H9PAW1_9BACT</name>
<dbReference type="PANTHER" id="PTHR47099:SF1">
    <property type="entry name" value="METHYLCOBAMIDE:COM METHYLTRANSFERASE MTBA"/>
    <property type="match status" value="1"/>
</dbReference>
<dbReference type="GO" id="GO:0006779">
    <property type="term" value="P:porphyrin-containing compound biosynthetic process"/>
    <property type="evidence" value="ECO:0007669"/>
    <property type="project" value="InterPro"/>
</dbReference>
<accession>A0A2H9PAW1</accession>
<reference evidence="3" key="1">
    <citation type="submission" date="2017-09" db="EMBL/GenBank/DDBJ databases">
        <title>Depth-based differentiation of microbial function through sediment-hosted aquifers and enrichment of novel symbionts in the deep terrestrial subsurface.</title>
        <authorList>
            <person name="Probst A.J."/>
            <person name="Ladd B."/>
            <person name="Jarett J.K."/>
            <person name="Geller-Mcgrath D.E."/>
            <person name="Sieber C.M.K."/>
            <person name="Emerson J.B."/>
            <person name="Anantharaman K."/>
            <person name="Thomas B.C."/>
            <person name="Malmstrom R."/>
            <person name="Stieglmeier M."/>
            <person name="Klingl A."/>
            <person name="Woyke T."/>
            <person name="Ryan C.M."/>
            <person name="Banfield J.F."/>
        </authorList>
    </citation>
    <scope>NUCLEOTIDE SEQUENCE [LARGE SCALE GENOMIC DNA]</scope>
</reference>
<organism evidence="2 3">
    <name type="scientific">Candidatus Desantisbacteria bacterium CG_4_10_14_0_8_um_filter_39_17</name>
    <dbReference type="NCBI Taxonomy" id="1974542"/>
    <lineage>
        <taxon>Bacteria</taxon>
        <taxon>Candidatus Desantisiibacteriota</taxon>
    </lineage>
</organism>